<dbReference type="SMART" id="SM00257">
    <property type="entry name" value="LysM"/>
    <property type="match status" value="2"/>
</dbReference>
<dbReference type="SUPFAM" id="SSF51445">
    <property type="entry name" value="(Trans)glycosidases"/>
    <property type="match status" value="1"/>
</dbReference>
<dbReference type="GO" id="GO:0005576">
    <property type="term" value="C:extracellular region"/>
    <property type="evidence" value="ECO:0007669"/>
    <property type="project" value="UniProtKB-SubCell"/>
</dbReference>
<comment type="catalytic activity">
    <reaction evidence="1">
        <text>Random endo-hydrolysis of N-acetyl-beta-D-glucosaminide (1-&gt;4)-beta-linkages in chitin and chitodextrins.</text>
        <dbReference type="EC" id="3.2.1.14"/>
    </reaction>
</comment>
<keyword evidence="15" id="KW-0812">Transmembrane</keyword>
<dbReference type="EMBL" id="KQ964331">
    <property type="protein sequence ID" value="KXJ84788.1"/>
    <property type="molecule type" value="Genomic_DNA"/>
</dbReference>
<dbReference type="GO" id="GO:0008843">
    <property type="term" value="F:endochitinase activity"/>
    <property type="evidence" value="ECO:0007669"/>
    <property type="project" value="UniProtKB-EC"/>
</dbReference>
<accession>A0A136IJ68</accession>
<dbReference type="InterPro" id="IPR036779">
    <property type="entry name" value="LysM_dom_sf"/>
</dbReference>
<evidence type="ECO:0000256" key="7">
    <source>
        <dbReference type="ARBA" id="ARBA00022801"/>
    </source>
</evidence>
<keyword evidence="12" id="KW-0624">Polysaccharide degradation</keyword>
<keyword evidence="6" id="KW-0147">Chitin-binding</keyword>
<dbReference type="GO" id="GO:0000272">
    <property type="term" value="P:polysaccharide catabolic process"/>
    <property type="evidence" value="ECO:0007669"/>
    <property type="project" value="UniProtKB-KW"/>
</dbReference>
<evidence type="ECO:0000256" key="12">
    <source>
        <dbReference type="ARBA" id="ARBA00023326"/>
    </source>
</evidence>
<keyword evidence="11 13" id="KW-0326">Glycosidase</keyword>
<dbReference type="Gene3D" id="3.30.60.10">
    <property type="entry name" value="Endochitinase-like"/>
    <property type="match status" value="1"/>
</dbReference>
<dbReference type="InterPro" id="IPR036861">
    <property type="entry name" value="Endochitinase-like_sf"/>
</dbReference>
<dbReference type="Pfam" id="PF01476">
    <property type="entry name" value="LysM"/>
    <property type="match status" value="2"/>
</dbReference>
<dbReference type="InterPro" id="IPR053214">
    <property type="entry name" value="LysM12-like"/>
</dbReference>
<dbReference type="Gene3D" id="3.20.20.80">
    <property type="entry name" value="Glycosidases"/>
    <property type="match status" value="1"/>
</dbReference>
<evidence type="ECO:0000256" key="15">
    <source>
        <dbReference type="SAM" id="Phobius"/>
    </source>
</evidence>
<evidence type="ECO:0000256" key="6">
    <source>
        <dbReference type="ARBA" id="ARBA00022669"/>
    </source>
</evidence>
<keyword evidence="15" id="KW-1133">Transmembrane helix</keyword>
<feature type="domain" description="LysM" evidence="17">
    <location>
        <begin position="324"/>
        <end position="369"/>
    </location>
</feature>
<name>A0A136IJ68_9PEZI</name>
<evidence type="ECO:0000256" key="9">
    <source>
        <dbReference type="ARBA" id="ARBA00023026"/>
    </source>
</evidence>
<organism evidence="19 20">
    <name type="scientific">Microdochium bolleyi</name>
    <dbReference type="NCBI Taxonomy" id="196109"/>
    <lineage>
        <taxon>Eukaryota</taxon>
        <taxon>Fungi</taxon>
        <taxon>Dikarya</taxon>
        <taxon>Ascomycota</taxon>
        <taxon>Pezizomycotina</taxon>
        <taxon>Sordariomycetes</taxon>
        <taxon>Xylariomycetidae</taxon>
        <taxon>Xylariales</taxon>
        <taxon>Microdochiaceae</taxon>
        <taxon>Microdochium</taxon>
    </lineage>
</organism>
<keyword evidence="15" id="KW-0472">Membrane</keyword>
<keyword evidence="7 13" id="KW-0378">Hydrolase</keyword>
<sequence>MSALRSAALSAVVAWALVVTWLPLVHAGEDINGNTVATLGEVVPIDAPGTYWTELHSCPVSCDKTGSVEEWTVYPSMDWLARCDRPLLFDTAIYTPIDETAGSRLRACTAAPESGNRAANDAPPTNTCQRQFSKSNATISYGESGPVSQEKQARDGMLQALGALKSHIAAKQVCNSTILFGYGNGTVAGLYTGPLISTTTISVAVAEVMAGITTNGVPGKAVAQLCGSQDGRNSQEIFGLALAADAAANTNFVQEAMASWAKAGCVTEPATSTPLANVQVMEASLLRNSSLPLTNSTIPTTNYTRTASKRAEAGAQLTPRADCRVEPVYAGDSCSKIAQRCGISLADFNKYNPDPTTCNPLQQGGRVCCSAGSLPDIRPPPEAEGECRSYVVQSNEPCAVLAAKFGIKVTDIEKWNSGKDRTWGWLGCGKVYAGTKICLSEGNPPMPAPMSNAVCGPTSPKAERPTDGTALKDVLPCPLNACCNVWGQCGITQDFCVENTADSGNPGTSKSQNGCVSSCGMDIVNNANAPAKYGRVGYYESWNFRRPCLTMRASESNVNKGYTIMHWAFAEINMNDFTVKIVDDFNQWDKFKALTGVKKVISFGGWAYSNEQPTYDNLRAAMSPANRKTFAANIASFLNKNSIDGVDFDWEYPGADDIPGTPAGTPSDGPNYAEFLSVMKDNVPRGPNGKTISIAAPSSFWYLKHFPIKEMAKYIDYIVYMTYDLHVTKAGVPASMIFVGESSYGRSFKMAQSGCTGPDCLFLGGKNASPAKKGRCTETAGYISNAEIAEIILMGGESVKSWYDQSSDSDMLDFTDADFSGTEPDMTPGPESGARPECKANYGKIEDIPSDANEYCKDLYILEVLQKTLSDSLTNYDALVNGGYDKKFNTYADAVVKSGNSVVEHFMFTKGNDYFQCEVTERYACKEWCYSAFPDSIEKSCRYYEDYKCWDSAGCETQDGNLCEVEFKYRNITGGCPPDYSLRSEDEPDWGFQRYAQASVYWSFRSGKEAQFYADLYTDTGISKEDITWKNINRYECTPSDKDCRHHNHDYNFPVTQGYTRSDVLNPKSTVEKARKDLASLGPSMSAVTTSMRNRAYYGSSRDVVDSVSLPVTMVEDAVGSMQKIDDTVDKWDADKRKAIILGFLTAIFFFVPVVGQIAGSVAALANVARIAIMAGTAGNVALGIYEIIDDPKNAPLAIFGIILEPFALMDIAKVSKAARARRAMSEDDLKALGAKDGGKMKQIDKVIGACKAKTKREVDVPFGTLPMSSLRGLQYEVPIEHGLHLW</sequence>
<dbReference type="GO" id="GO:0006032">
    <property type="term" value="P:chitin catabolic process"/>
    <property type="evidence" value="ECO:0007669"/>
    <property type="project" value="UniProtKB-KW"/>
</dbReference>
<feature type="transmembrane region" description="Helical" evidence="15">
    <location>
        <begin position="1139"/>
        <end position="1159"/>
    </location>
</feature>
<keyword evidence="10" id="KW-0119">Carbohydrate metabolism</keyword>
<dbReference type="PANTHER" id="PTHR47700:SF2">
    <property type="entry name" value="CHITINASE"/>
    <property type="match status" value="1"/>
</dbReference>
<dbReference type="Gene3D" id="3.10.350.10">
    <property type="entry name" value="LysM domain"/>
    <property type="match status" value="2"/>
</dbReference>
<evidence type="ECO:0000313" key="19">
    <source>
        <dbReference type="EMBL" id="KXJ84788.1"/>
    </source>
</evidence>
<feature type="domain" description="LysM" evidence="17">
    <location>
        <begin position="388"/>
        <end position="439"/>
    </location>
</feature>
<evidence type="ECO:0000259" key="18">
    <source>
        <dbReference type="PROSITE" id="PS51910"/>
    </source>
</evidence>
<dbReference type="SUPFAM" id="SSF54556">
    <property type="entry name" value="Chitinase insertion domain"/>
    <property type="match status" value="1"/>
</dbReference>
<comment type="subcellular location">
    <subcellularLocation>
        <location evidence="2">Secreted</location>
    </subcellularLocation>
</comment>
<dbReference type="STRING" id="196109.A0A136IJ68"/>
<evidence type="ECO:0000256" key="13">
    <source>
        <dbReference type="RuleBase" id="RU000489"/>
    </source>
</evidence>
<dbReference type="PANTHER" id="PTHR47700">
    <property type="entry name" value="V CHITINASE, PUTATIVE (AFU_ORTHOLOGUE AFUA_6G13720)-RELATED"/>
    <property type="match status" value="1"/>
</dbReference>
<dbReference type="PROSITE" id="PS51782">
    <property type="entry name" value="LYSM"/>
    <property type="match status" value="2"/>
</dbReference>
<evidence type="ECO:0000256" key="11">
    <source>
        <dbReference type="ARBA" id="ARBA00023295"/>
    </source>
</evidence>
<evidence type="ECO:0000256" key="14">
    <source>
        <dbReference type="SAM" id="MobiDB-lite"/>
    </source>
</evidence>
<protein>
    <recommendedName>
        <fullName evidence="4">chitinase</fullName>
        <ecNumber evidence="4">3.2.1.14</ecNumber>
    </recommendedName>
</protein>
<gene>
    <name evidence="19" type="ORF">Micbo1qcDRAFT_226918</name>
</gene>
<dbReference type="CDD" id="cd00118">
    <property type="entry name" value="LysM"/>
    <property type="match status" value="2"/>
</dbReference>
<keyword evidence="9" id="KW-0843">Virulence</keyword>
<dbReference type="InParanoid" id="A0A136IJ68"/>
<dbReference type="OrthoDB" id="73875at2759"/>
<keyword evidence="8" id="KW-0146">Chitin degradation</keyword>
<feature type="domain" description="GH18" evidence="18">
    <location>
        <begin position="533"/>
        <end position="822"/>
    </location>
</feature>
<dbReference type="Pfam" id="PF00704">
    <property type="entry name" value="Glyco_hydro_18"/>
    <property type="match status" value="1"/>
</dbReference>
<comment type="similarity">
    <text evidence="3">Belongs to the glycosyl hydrolase 18 family. Chitinase class V subfamily.</text>
</comment>
<feature type="transmembrane region" description="Helical" evidence="15">
    <location>
        <begin position="1171"/>
        <end position="1189"/>
    </location>
</feature>
<keyword evidence="5" id="KW-0964">Secreted</keyword>
<dbReference type="PROSITE" id="PS51910">
    <property type="entry name" value="GH18_2"/>
    <property type="match status" value="1"/>
</dbReference>
<dbReference type="SUPFAM" id="SSF57016">
    <property type="entry name" value="Plant lectins/antimicrobial peptides"/>
    <property type="match status" value="1"/>
</dbReference>
<dbReference type="SUPFAM" id="SSF54106">
    <property type="entry name" value="LysM domain"/>
    <property type="match status" value="1"/>
</dbReference>
<dbReference type="InterPro" id="IPR001579">
    <property type="entry name" value="Glyco_hydro_18_chit_AS"/>
</dbReference>
<dbReference type="EC" id="3.2.1.14" evidence="4"/>
<evidence type="ECO:0000256" key="2">
    <source>
        <dbReference type="ARBA" id="ARBA00004613"/>
    </source>
</evidence>
<evidence type="ECO:0000256" key="10">
    <source>
        <dbReference type="ARBA" id="ARBA00023277"/>
    </source>
</evidence>
<dbReference type="SMART" id="SM00636">
    <property type="entry name" value="Glyco_18"/>
    <property type="match status" value="1"/>
</dbReference>
<dbReference type="Proteomes" id="UP000070501">
    <property type="component" value="Unassembled WGS sequence"/>
</dbReference>
<feature type="transmembrane region" description="Helical" evidence="15">
    <location>
        <begin position="1195"/>
        <end position="1213"/>
    </location>
</feature>
<evidence type="ECO:0000256" key="4">
    <source>
        <dbReference type="ARBA" id="ARBA00012729"/>
    </source>
</evidence>
<evidence type="ECO:0000313" key="20">
    <source>
        <dbReference type="Proteomes" id="UP000070501"/>
    </source>
</evidence>
<dbReference type="CDD" id="cd00035">
    <property type="entry name" value="ChtBD1"/>
    <property type="match status" value="1"/>
</dbReference>
<feature type="region of interest" description="Disordered" evidence="14">
    <location>
        <begin position="818"/>
        <end position="837"/>
    </location>
</feature>
<evidence type="ECO:0000259" key="17">
    <source>
        <dbReference type="PROSITE" id="PS51782"/>
    </source>
</evidence>
<feature type="signal peptide" evidence="16">
    <location>
        <begin position="1"/>
        <end position="27"/>
    </location>
</feature>
<dbReference type="InterPro" id="IPR029070">
    <property type="entry name" value="Chitinase_insertion_sf"/>
</dbReference>
<evidence type="ECO:0000256" key="1">
    <source>
        <dbReference type="ARBA" id="ARBA00000822"/>
    </source>
</evidence>
<keyword evidence="20" id="KW-1185">Reference proteome</keyword>
<dbReference type="InterPro" id="IPR017853">
    <property type="entry name" value="GH"/>
</dbReference>
<dbReference type="InterPro" id="IPR018392">
    <property type="entry name" value="LysM"/>
</dbReference>
<feature type="chain" id="PRO_5007292701" description="chitinase" evidence="16">
    <location>
        <begin position="28"/>
        <end position="1287"/>
    </location>
</feature>
<keyword evidence="16" id="KW-0732">Signal</keyword>
<dbReference type="InterPro" id="IPR001223">
    <property type="entry name" value="Glyco_hydro18_cat"/>
</dbReference>
<reference evidence="20" key="1">
    <citation type="submission" date="2016-02" db="EMBL/GenBank/DDBJ databases">
        <title>Draft genome sequence of Microdochium bolleyi, a fungal endophyte of beachgrass.</title>
        <authorList>
            <consortium name="DOE Joint Genome Institute"/>
            <person name="David A.S."/>
            <person name="May G."/>
            <person name="Haridas S."/>
            <person name="Lim J."/>
            <person name="Wang M."/>
            <person name="Labutti K."/>
            <person name="Lipzen A."/>
            <person name="Barry K."/>
            <person name="Grigoriev I.V."/>
        </authorList>
    </citation>
    <scope>NUCLEOTIDE SEQUENCE [LARGE SCALE GENOMIC DNA]</scope>
    <source>
        <strain evidence="20">J235TASD1</strain>
    </source>
</reference>
<dbReference type="GO" id="GO:0008061">
    <property type="term" value="F:chitin binding"/>
    <property type="evidence" value="ECO:0007669"/>
    <property type="project" value="UniProtKB-KW"/>
</dbReference>
<evidence type="ECO:0000256" key="5">
    <source>
        <dbReference type="ARBA" id="ARBA00022525"/>
    </source>
</evidence>
<dbReference type="PROSITE" id="PS01095">
    <property type="entry name" value="GH18_1"/>
    <property type="match status" value="1"/>
</dbReference>
<proteinExistence type="inferred from homology"/>
<evidence type="ECO:0000256" key="8">
    <source>
        <dbReference type="ARBA" id="ARBA00023024"/>
    </source>
</evidence>
<evidence type="ECO:0000256" key="16">
    <source>
        <dbReference type="SAM" id="SignalP"/>
    </source>
</evidence>
<evidence type="ECO:0000256" key="3">
    <source>
        <dbReference type="ARBA" id="ARBA00008682"/>
    </source>
</evidence>
<dbReference type="InterPro" id="IPR011583">
    <property type="entry name" value="Chitinase_II/V-like_cat"/>
</dbReference>